<feature type="transmembrane region" description="Helical" evidence="2">
    <location>
        <begin position="921"/>
        <end position="942"/>
    </location>
</feature>
<protein>
    <recommendedName>
        <fullName evidence="3">PGG domain-containing protein</fullName>
    </recommendedName>
</protein>
<feature type="transmembrane region" description="Helical" evidence="2">
    <location>
        <begin position="632"/>
        <end position="649"/>
    </location>
</feature>
<feature type="transmembrane region" description="Helical" evidence="2">
    <location>
        <begin position="66"/>
        <end position="83"/>
    </location>
</feature>
<comment type="caution">
    <text evidence="4">The sequence shown here is derived from an EMBL/GenBank/DDBJ whole genome shotgun (WGS) entry which is preliminary data.</text>
</comment>
<dbReference type="EMBL" id="CM029051">
    <property type="protein sequence ID" value="KAG2560840.1"/>
    <property type="molecule type" value="Genomic_DNA"/>
</dbReference>
<keyword evidence="5" id="KW-1185">Reference proteome</keyword>
<dbReference type="InterPro" id="IPR026961">
    <property type="entry name" value="PGG_dom"/>
</dbReference>
<feature type="region of interest" description="Disordered" evidence="1">
    <location>
        <begin position="1"/>
        <end position="56"/>
    </location>
</feature>
<feature type="region of interest" description="Disordered" evidence="1">
    <location>
        <begin position="772"/>
        <end position="794"/>
    </location>
</feature>
<dbReference type="AlphaFoldDB" id="A0A8T0PGW5"/>
<feature type="transmembrane region" description="Helical" evidence="2">
    <location>
        <begin position="682"/>
        <end position="702"/>
    </location>
</feature>
<evidence type="ECO:0000256" key="1">
    <source>
        <dbReference type="SAM" id="MobiDB-lite"/>
    </source>
</evidence>
<evidence type="ECO:0000259" key="3">
    <source>
        <dbReference type="Pfam" id="PF13962"/>
    </source>
</evidence>
<reference evidence="4" key="1">
    <citation type="submission" date="2020-05" db="EMBL/GenBank/DDBJ databases">
        <title>WGS assembly of Panicum virgatum.</title>
        <authorList>
            <person name="Lovell J.T."/>
            <person name="Jenkins J."/>
            <person name="Shu S."/>
            <person name="Juenger T.E."/>
            <person name="Schmutz J."/>
        </authorList>
    </citation>
    <scope>NUCLEOTIDE SEQUENCE</scope>
    <source>
        <strain evidence="4">AP13</strain>
    </source>
</reference>
<feature type="region of interest" description="Disordered" evidence="1">
    <location>
        <begin position="446"/>
        <end position="473"/>
    </location>
</feature>
<evidence type="ECO:0000313" key="5">
    <source>
        <dbReference type="Proteomes" id="UP000823388"/>
    </source>
</evidence>
<dbReference type="PANTHER" id="PTHR24177:SF380">
    <property type="entry name" value="OS06G0294200 PROTEIN"/>
    <property type="match status" value="1"/>
</dbReference>
<feature type="compositionally biased region" description="Basic and acidic residues" evidence="1">
    <location>
        <begin position="264"/>
        <end position="282"/>
    </location>
</feature>
<keyword evidence="2" id="KW-0472">Membrane</keyword>
<feature type="domain" description="PGG" evidence="3">
    <location>
        <begin position="287"/>
        <end position="389"/>
    </location>
</feature>
<dbReference type="Pfam" id="PF13962">
    <property type="entry name" value="PGG"/>
    <property type="match status" value="5"/>
</dbReference>
<feature type="domain" description="PGG" evidence="3">
    <location>
        <begin position="477"/>
        <end position="583"/>
    </location>
</feature>
<feature type="region of interest" description="Disordered" evidence="1">
    <location>
        <begin position="251"/>
        <end position="282"/>
    </location>
</feature>
<evidence type="ECO:0000256" key="2">
    <source>
        <dbReference type="SAM" id="Phobius"/>
    </source>
</evidence>
<proteinExistence type="predicted"/>
<dbReference type="GO" id="GO:0016020">
    <property type="term" value="C:membrane"/>
    <property type="evidence" value="ECO:0007669"/>
    <property type="project" value="TreeGrafter"/>
</dbReference>
<feature type="transmembrane region" description="Helical" evidence="2">
    <location>
        <begin position="532"/>
        <end position="551"/>
    </location>
</feature>
<feature type="transmembrane region" description="Helical" evidence="2">
    <location>
        <begin position="291"/>
        <end position="317"/>
    </location>
</feature>
<dbReference type="OrthoDB" id="650860at2759"/>
<feature type="compositionally biased region" description="Basic and acidic residues" evidence="1">
    <location>
        <begin position="777"/>
        <end position="791"/>
    </location>
</feature>
<feature type="transmembrane region" description="Helical" evidence="2">
    <location>
        <begin position="114"/>
        <end position="137"/>
    </location>
</feature>
<feature type="transmembrane region" description="Helical" evidence="2">
    <location>
        <begin position="164"/>
        <end position="185"/>
    </location>
</feature>
<feature type="transmembrane region" description="Helical" evidence="2">
    <location>
        <begin position="849"/>
        <end position="871"/>
    </location>
</feature>
<feature type="compositionally biased region" description="Basic and acidic residues" evidence="1">
    <location>
        <begin position="456"/>
        <end position="473"/>
    </location>
</feature>
<feature type="domain" description="PGG" evidence="3">
    <location>
        <begin position="60"/>
        <end position="191"/>
    </location>
</feature>
<name>A0A8T0PGW5_PANVG</name>
<feature type="compositionally biased region" description="Polar residues" evidence="1">
    <location>
        <begin position="251"/>
        <end position="260"/>
    </location>
</feature>
<feature type="transmembrane region" description="Helical" evidence="2">
    <location>
        <begin position="714"/>
        <end position="731"/>
    </location>
</feature>
<feature type="transmembrane region" description="Helical" evidence="2">
    <location>
        <begin position="337"/>
        <end position="359"/>
    </location>
</feature>
<dbReference type="PANTHER" id="PTHR24177">
    <property type="entry name" value="CASKIN"/>
    <property type="match status" value="1"/>
</dbReference>
<feature type="transmembrane region" description="Helical" evidence="2">
    <location>
        <begin position="366"/>
        <end position="383"/>
    </location>
</feature>
<gene>
    <name evidence="4" type="ORF">PVAP13_8KG095300</name>
</gene>
<feature type="compositionally biased region" description="Basic and acidic residues" evidence="1">
    <location>
        <begin position="28"/>
        <end position="38"/>
    </location>
</feature>
<feature type="transmembrane region" description="Helical" evidence="2">
    <location>
        <begin position="743"/>
        <end position="766"/>
    </location>
</feature>
<feature type="domain" description="PGG" evidence="3">
    <location>
        <begin position="795"/>
        <end position="912"/>
    </location>
</feature>
<evidence type="ECO:0000313" key="4">
    <source>
        <dbReference type="EMBL" id="KAG2560840.1"/>
    </source>
</evidence>
<feature type="transmembrane region" description="Helical" evidence="2">
    <location>
        <begin position="395"/>
        <end position="419"/>
    </location>
</feature>
<dbReference type="Proteomes" id="UP000823388">
    <property type="component" value="Chromosome 8K"/>
</dbReference>
<feature type="domain" description="PGG" evidence="3">
    <location>
        <begin position="626"/>
        <end position="736"/>
    </location>
</feature>
<feature type="transmembrane region" description="Helical" evidence="2">
    <location>
        <begin position="891"/>
        <end position="909"/>
    </location>
</feature>
<keyword evidence="2" id="KW-1133">Transmembrane helix</keyword>
<organism evidence="4 5">
    <name type="scientific">Panicum virgatum</name>
    <name type="common">Blackwell switchgrass</name>
    <dbReference type="NCBI Taxonomy" id="38727"/>
    <lineage>
        <taxon>Eukaryota</taxon>
        <taxon>Viridiplantae</taxon>
        <taxon>Streptophyta</taxon>
        <taxon>Embryophyta</taxon>
        <taxon>Tracheophyta</taxon>
        <taxon>Spermatophyta</taxon>
        <taxon>Magnoliopsida</taxon>
        <taxon>Liliopsida</taxon>
        <taxon>Poales</taxon>
        <taxon>Poaceae</taxon>
        <taxon>PACMAD clade</taxon>
        <taxon>Panicoideae</taxon>
        <taxon>Panicodae</taxon>
        <taxon>Paniceae</taxon>
        <taxon>Panicinae</taxon>
        <taxon>Panicum</taxon>
        <taxon>Panicum sect. Hiantes</taxon>
    </lineage>
</organism>
<feature type="transmembrane region" description="Helical" evidence="2">
    <location>
        <begin position="197"/>
        <end position="219"/>
    </location>
</feature>
<feature type="transmembrane region" description="Helical" evidence="2">
    <location>
        <begin position="590"/>
        <end position="611"/>
    </location>
</feature>
<accession>A0A8T0PGW5</accession>
<keyword evidence="2" id="KW-0812">Transmembrane</keyword>
<feature type="transmembrane region" description="Helical" evidence="2">
    <location>
        <begin position="803"/>
        <end position="821"/>
    </location>
</feature>
<sequence length="964" mass="106752">MPEMELPTTTRETQDTITEHTQGITQSEKNKIQNDTNHHQQQQDAKGKNEPRPPTSDRLMKELRKYILLLATLVATVTYAAAFSPPGDVWQETADGHLAGEPIIRDTHRHRYLVFFYSNATAFAASLVVIVIILILASLDDDVKDKRSASPIVRKKKDDHRWRWAAVWPLQWAMALDLLSLMGAYAAGTCRDTFTTIYSSLLVAAVIVYLLYQVAVACFTDYGSGSVSGHEQPGWHQVRLRLPEVIANSLPGNNSGSAYPNNVEEEKRKVKEEEEEKRKEKEDEGFRKRKVLMLLATFAVSVTYAGGLSTPGGFWGGTEDGHRPGDAILKDLHSTRLAAFFAFNTMSFAASLLIIVALLNRKLRKTHAYVFIVVALVSLIGAYTAGSCRQTDTTVYVVSLVGAVLVYISFLLLLVWAAFKISRTKTGIWCKELVVWAIDAMLKPKPAAQRGGDNTNGREDQANHQEGEKKLTEKENAVEQARSLVLLLATLAATITYQAGLNPPGGFWPDNMDGNKAGDPILMTTNPRRYRAFYYCNSVSFVASLVATILAEKKLLLKHHVLEAVMILDLFGLIGAYAAGSCRDVSNSIYAMALAGAVLVYVVIHVIFITLDENTGRRKEVDDELVEKARKRLLLFAILAATITYQAGLTPPGGFLLQDDKSTGHHAGDPILLYNFPRRYKTFFYCNSVSFMLSIALIILLVNPNLYRPAIRSHALSVCTAIGLFGLLGAYAAGCTQHLKTSIYTFVLVAVVIFFIGLLFLVFLFAGSSSSTTQEAPTEKSTQDQDKEATTKKNKRIHAKRKYFMLLGILVASVTYQAGLAPPGRTWQSGGDGHEAGNPVMHDNRRPRYLAFFYSNSTSFMASIVVILLLLVPKKIVEDKEDPRRLRSWLVMMYTTIVLDLLGLLGAYAAGSNRGWKTSVYVFVLVVAVLAYMAIHLFLSWIGKRSNQQNTQGGNRNETAIQHV</sequence>